<dbReference type="Gene3D" id="1.10.1420.10">
    <property type="match status" value="2"/>
</dbReference>
<evidence type="ECO:0000256" key="5">
    <source>
        <dbReference type="ARBA" id="ARBA00022840"/>
    </source>
</evidence>
<evidence type="ECO:0000256" key="10">
    <source>
        <dbReference type="ARBA" id="ARBA00029792"/>
    </source>
</evidence>
<dbReference type="SUPFAM" id="SSF53150">
    <property type="entry name" value="DNA repair protein MutS, domain II"/>
    <property type="match status" value="1"/>
</dbReference>
<feature type="region of interest" description="Disordered" evidence="13">
    <location>
        <begin position="1"/>
        <end position="114"/>
    </location>
</feature>
<dbReference type="SUPFAM" id="SSF48334">
    <property type="entry name" value="DNA repair protein MutS, domain III"/>
    <property type="match status" value="1"/>
</dbReference>
<dbReference type="InterPro" id="IPR036187">
    <property type="entry name" value="DNA_mismatch_repair_MutS_sf"/>
</dbReference>
<dbReference type="SMART" id="SM00534">
    <property type="entry name" value="MUTSac"/>
    <property type="match status" value="1"/>
</dbReference>
<evidence type="ECO:0000256" key="9">
    <source>
        <dbReference type="ARBA" id="ARBA00025902"/>
    </source>
</evidence>
<dbReference type="InterPro" id="IPR027417">
    <property type="entry name" value="P-loop_NTPase"/>
</dbReference>
<dbReference type="InterPro" id="IPR016151">
    <property type="entry name" value="DNA_mismatch_repair_MutS_N"/>
</dbReference>
<dbReference type="GO" id="GO:0005524">
    <property type="term" value="F:ATP binding"/>
    <property type="evidence" value="ECO:0007669"/>
    <property type="project" value="UniProtKB-UniRule"/>
</dbReference>
<dbReference type="Gene3D" id="3.40.1170.10">
    <property type="entry name" value="DNA repair protein MutS, domain I"/>
    <property type="match status" value="1"/>
</dbReference>
<evidence type="ECO:0000256" key="13">
    <source>
        <dbReference type="SAM" id="MobiDB-lite"/>
    </source>
</evidence>
<dbReference type="InterPro" id="IPR007860">
    <property type="entry name" value="DNA_mmatch_repair_MutS_con_dom"/>
</dbReference>
<dbReference type="InterPro" id="IPR036678">
    <property type="entry name" value="MutS_con_dom_sf"/>
</dbReference>
<dbReference type="InterPro" id="IPR007696">
    <property type="entry name" value="DNA_mismatch_repair_MutS_core"/>
</dbReference>
<dbReference type="SMART" id="SM00533">
    <property type="entry name" value="MUTSd"/>
    <property type="match status" value="1"/>
</dbReference>
<name>A0A317XVW6_9BASI</name>
<dbReference type="EMBL" id="KZ819188">
    <property type="protein sequence ID" value="PWZ02446.1"/>
    <property type="molecule type" value="Genomic_DNA"/>
</dbReference>
<dbReference type="PROSITE" id="PS00486">
    <property type="entry name" value="DNA_MISMATCH_REPAIR_2"/>
    <property type="match status" value="1"/>
</dbReference>
<evidence type="ECO:0000256" key="8">
    <source>
        <dbReference type="ARBA" id="ARBA00025373"/>
    </source>
</evidence>
<dbReference type="InParanoid" id="A0A317XVW6"/>
<gene>
    <name evidence="15" type="ORF">BCV70DRAFT_196688</name>
</gene>
<evidence type="ECO:0000256" key="2">
    <source>
        <dbReference type="ARBA" id="ARBA00022151"/>
    </source>
</evidence>
<evidence type="ECO:0000256" key="3">
    <source>
        <dbReference type="ARBA" id="ARBA00022741"/>
    </source>
</evidence>
<dbReference type="InterPro" id="IPR000432">
    <property type="entry name" value="DNA_mismatch_repair_MutS_C"/>
</dbReference>
<proteinExistence type="inferred from homology"/>
<evidence type="ECO:0000256" key="12">
    <source>
        <dbReference type="RuleBase" id="RU003756"/>
    </source>
</evidence>
<feature type="domain" description="DNA mismatch repair proteins mutS family" evidence="14">
    <location>
        <begin position="1011"/>
        <end position="1027"/>
    </location>
</feature>
<dbReference type="AlphaFoldDB" id="A0A317XVW6"/>
<reference evidence="15 16" key="1">
    <citation type="journal article" date="2018" name="Mol. Biol. Evol.">
        <title>Broad Genomic Sampling Reveals a Smut Pathogenic Ancestry of the Fungal Clade Ustilaginomycotina.</title>
        <authorList>
            <person name="Kijpornyongpan T."/>
            <person name="Mondo S.J."/>
            <person name="Barry K."/>
            <person name="Sandor L."/>
            <person name="Lee J."/>
            <person name="Lipzen A."/>
            <person name="Pangilinan J."/>
            <person name="LaButti K."/>
            <person name="Hainaut M."/>
            <person name="Henrissat B."/>
            <person name="Grigoriev I.V."/>
            <person name="Spatafora J.W."/>
            <person name="Aime M.C."/>
        </authorList>
    </citation>
    <scope>NUCLEOTIDE SEQUENCE [LARGE SCALE GENOMIC DNA]</scope>
    <source>
        <strain evidence="15 16">MCA 3645</strain>
    </source>
</reference>
<evidence type="ECO:0000256" key="6">
    <source>
        <dbReference type="ARBA" id="ARBA00023125"/>
    </source>
</evidence>
<dbReference type="Pfam" id="PF05188">
    <property type="entry name" value="MutS_II"/>
    <property type="match status" value="1"/>
</dbReference>
<dbReference type="PANTHER" id="PTHR11361:SF150">
    <property type="entry name" value="DNA MISMATCH REPAIR PROTEIN MSH6"/>
    <property type="match status" value="1"/>
</dbReference>
<dbReference type="InterPro" id="IPR045076">
    <property type="entry name" value="MutS"/>
</dbReference>
<accession>A0A317XVW6</accession>
<dbReference type="PANTHER" id="PTHR11361">
    <property type="entry name" value="DNA MISMATCH REPAIR PROTEIN MUTS FAMILY MEMBER"/>
    <property type="match status" value="1"/>
</dbReference>
<dbReference type="SUPFAM" id="SSF55271">
    <property type="entry name" value="DNA repair protein MutS, domain I"/>
    <property type="match status" value="1"/>
</dbReference>
<comment type="function">
    <text evidence="8">Component of the post-replicative DNA mismatch repair system (MMR). Heterodimerizes with MSH2 to form MutS beta, which binds to DNA mismatches thereby initiating DNA repair. MSH3 provides substrate-binding and substrate specificity to the complex. When bound, the MutS beta heterodimer bends the DNA helix and shields approximately 20 base pairs. Acts mainly to repair insertion-deletion loops (IDLs) from 2 to 13 nucleotides in size, but can also repair base-base and single insertion-deletion mismatches that occur during replication. After mismatch binding, forms a ternary complex with the MutL alpha heterodimer, which is thought to be responsible for directing the downstream MMR events, including strand discrimination, excision, and resynthesis. ATP binding and hydrolysis play a pivotal role in mismatch repair functions.</text>
</comment>
<evidence type="ECO:0000256" key="1">
    <source>
        <dbReference type="ARBA" id="ARBA00007094"/>
    </source>
</evidence>
<feature type="compositionally biased region" description="Basic and acidic residues" evidence="13">
    <location>
        <begin position="56"/>
        <end position="71"/>
    </location>
</feature>
<dbReference type="SUPFAM" id="SSF52540">
    <property type="entry name" value="P-loop containing nucleoside triphosphate hydrolases"/>
    <property type="match status" value="1"/>
</dbReference>
<keyword evidence="6 12" id="KW-0238">DNA-binding</keyword>
<dbReference type="FunFam" id="1.10.1420.10:FF:000004">
    <property type="entry name" value="DNA mismatch repair protein Msh3"/>
    <property type="match status" value="1"/>
</dbReference>
<evidence type="ECO:0000313" key="16">
    <source>
        <dbReference type="Proteomes" id="UP000246740"/>
    </source>
</evidence>
<organism evidence="15 16">
    <name type="scientific">Testicularia cyperi</name>
    <dbReference type="NCBI Taxonomy" id="1882483"/>
    <lineage>
        <taxon>Eukaryota</taxon>
        <taxon>Fungi</taxon>
        <taxon>Dikarya</taxon>
        <taxon>Basidiomycota</taxon>
        <taxon>Ustilaginomycotina</taxon>
        <taxon>Ustilaginomycetes</taxon>
        <taxon>Ustilaginales</taxon>
        <taxon>Anthracoideaceae</taxon>
        <taxon>Testicularia</taxon>
    </lineage>
</organism>
<dbReference type="Pfam" id="PF01624">
    <property type="entry name" value="MutS_I"/>
    <property type="match status" value="1"/>
</dbReference>
<sequence length="1166" mass="128607">MPPSSSSKPATGQATISSFFKAKPAANKRQEIFTEPSRIASSSTSPQGPPTKRPKLSPDEQPRKETVDRLSKWQFTAPADGATSEPLVLDGDRELALPTSSQRSAEQQRRHERFKNKLLGSEFFLDRQARQRAEFGDDAEAGPSSRAAGSADSPLNVDDDDDTVDKTEVLKNDDDEDGDSETVQPISNRFSRYAAPRSEGTRNDSKGLIASKKGKGKATDSPDNGITYTPLEKQILELRAAHPGVLLIIEVGYKLKFYGEDARIAAKELNIMCFPERNLYTAMIPVHRLHIHIKKLIAAGHKVGVVRQIETRALKAASKNAYTPFVRKLTALYTSSTWVDDLGTGDDMASEYTSQPKSLMAIVEQSEGGNGPEDRVSIGVISVEVTTGNVTFDQFSDGYARSELETRLAHLSPAEVLISKRLTKPTEKVISHLLGGGAEGGVRIERLEAKPDYHQAFEAVTKFYRDMESSTGANTEAGNKDQVTTDTTANGANKEITSNLDAGEGPSPSHNEQKSSTAAAALPLVMSLPHLCLIALAQIIQHLRAFQLESICSLSANFQSFASRTTMLLNSNTLANLEIFRSAESYQERGSLVWLLDKCRTKMGRRTLRKWVSRPLTDVVALERRLDAVEALVAGKSYVLRSLPNLLQGLPDLERGLARMTYGRITPSELATVLLSLNRVTQEFRPAELPTMQLGSDLLEEHIVSLSASKDPVQRYLGQISIKEARANNKADLFVDADRYPAVQAAKDNIAVVESELRDHLRSLRKDLKRPSLEYVSVAGVDFLIEMRVADAKKVPADWLRVSATKQMVRFHTPEVLRLSKLRDQHRETLDAEANAAFTDFVTEMCRSEYLALRNVVTSLAIIDVLISLSELAQGAGYTRPSFDQQPNPGDATDGARIEIRGMRHPILEVINQAPYIPNDLVLADETDCSKAVLLTGCNMGGKSSVSRCLGLIVIMAQIGSFVPATYARLGVHDGVFVRMGARDSMFSGKSTFMVEVQETAEILRSVTPRSLVILDELGRGTSTFDGLCIAQGVLEYLLQMSTMPNTVFISHYFQLGDLEARYGGRIRNFHMAFTEGKNGEDIQFLYKLKQGIASKSFGIHCARLAGLPRDILASAQQISETLEEQHANTKRRKLQRDVVRLFSDRARDDDQALRRFLQLVPSIRP</sequence>
<keyword evidence="3 12" id="KW-0547">Nucleotide-binding</keyword>
<evidence type="ECO:0000256" key="11">
    <source>
        <dbReference type="ARBA" id="ARBA00073774"/>
    </source>
</evidence>
<feature type="compositionally biased region" description="Polar residues" evidence="13">
    <location>
        <begin position="181"/>
        <end position="190"/>
    </location>
</feature>
<dbReference type="GO" id="GO:0030983">
    <property type="term" value="F:mismatched DNA binding"/>
    <property type="evidence" value="ECO:0007669"/>
    <property type="project" value="UniProtKB-UniRule"/>
</dbReference>
<keyword evidence="5" id="KW-0067">ATP-binding</keyword>
<comment type="similarity">
    <text evidence="1">Belongs to the DNA mismatch repair MutS family. MSH3 subfamily.</text>
</comment>
<comment type="subunit">
    <text evidence="9">Heterodimer consisting of MSH2-MSH3 (MutS beta). Forms a ternary complex with MutL alpha (MLH1-PMS1).</text>
</comment>
<dbReference type="STRING" id="1882483.A0A317XVW6"/>
<dbReference type="Pfam" id="PF05190">
    <property type="entry name" value="MutS_IV"/>
    <property type="match status" value="1"/>
</dbReference>
<dbReference type="Pfam" id="PF00488">
    <property type="entry name" value="MutS_V"/>
    <property type="match status" value="1"/>
</dbReference>
<dbReference type="OrthoDB" id="121051at2759"/>
<dbReference type="Proteomes" id="UP000246740">
    <property type="component" value="Unassembled WGS sequence"/>
</dbReference>
<dbReference type="GO" id="GO:0006298">
    <property type="term" value="P:mismatch repair"/>
    <property type="evidence" value="ECO:0007669"/>
    <property type="project" value="InterPro"/>
</dbReference>
<keyword evidence="7 12" id="KW-0234">DNA repair</keyword>
<dbReference type="Gene3D" id="3.40.50.300">
    <property type="entry name" value="P-loop containing nucleotide triphosphate hydrolases"/>
    <property type="match status" value="1"/>
</dbReference>
<feature type="compositionally biased region" description="Polar residues" evidence="13">
    <location>
        <begin position="1"/>
        <end position="18"/>
    </location>
</feature>
<feature type="compositionally biased region" description="Polar residues" evidence="13">
    <location>
        <begin position="470"/>
        <end position="500"/>
    </location>
</feature>
<dbReference type="InterPro" id="IPR007861">
    <property type="entry name" value="DNA_mismatch_repair_MutS_clamp"/>
</dbReference>
<dbReference type="GO" id="GO:0140664">
    <property type="term" value="F:ATP-dependent DNA damage sensor activity"/>
    <property type="evidence" value="ECO:0007669"/>
    <property type="project" value="InterPro"/>
</dbReference>
<dbReference type="GO" id="GO:0005634">
    <property type="term" value="C:nucleus"/>
    <property type="evidence" value="ECO:0007669"/>
    <property type="project" value="TreeGrafter"/>
</dbReference>
<evidence type="ECO:0000313" key="15">
    <source>
        <dbReference type="EMBL" id="PWZ02446.1"/>
    </source>
</evidence>
<evidence type="ECO:0000256" key="4">
    <source>
        <dbReference type="ARBA" id="ARBA00022763"/>
    </source>
</evidence>
<keyword evidence="16" id="KW-1185">Reference proteome</keyword>
<dbReference type="FunFam" id="3.40.1170.10:FF:000004">
    <property type="entry name" value="DNA mismatch repair protein"/>
    <property type="match status" value="1"/>
</dbReference>
<dbReference type="FunCoup" id="A0A317XVW6">
    <property type="interactions" value="509"/>
</dbReference>
<dbReference type="Gene3D" id="3.30.420.110">
    <property type="entry name" value="MutS, connector domain"/>
    <property type="match status" value="1"/>
</dbReference>
<keyword evidence="4 12" id="KW-0227">DNA damage</keyword>
<dbReference type="Pfam" id="PF05192">
    <property type="entry name" value="MutS_III"/>
    <property type="match status" value="1"/>
</dbReference>
<dbReference type="InterPro" id="IPR007695">
    <property type="entry name" value="DNA_mismatch_repair_MutS-lik_N"/>
</dbReference>
<evidence type="ECO:0000259" key="14">
    <source>
        <dbReference type="PROSITE" id="PS00486"/>
    </source>
</evidence>
<protein>
    <recommendedName>
        <fullName evidence="2 11">DNA mismatch repair protein MSH3</fullName>
    </recommendedName>
    <alternativeName>
        <fullName evidence="2 11">DNA mismatch repair protein MSH3</fullName>
    </alternativeName>
    <alternativeName>
        <fullName evidence="10">MutS protein homolog 3</fullName>
    </alternativeName>
</protein>
<feature type="region of interest" description="Disordered" evidence="13">
    <location>
        <begin position="130"/>
        <end position="225"/>
    </location>
</feature>
<evidence type="ECO:0000256" key="7">
    <source>
        <dbReference type="ARBA" id="ARBA00023204"/>
    </source>
</evidence>
<feature type="region of interest" description="Disordered" evidence="13">
    <location>
        <begin position="470"/>
        <end position="515"/>
    </location>
</feature>